<feature type="binding site" evidence="10">
    <location>
        <position position="126"/>
    </location>
    <ligand>
        <name>substrate</name>
    </ligand>
</feature>
<proteinExistence type="inferred from homology"/>
<comment type="similarity">
    <text evidence="4 10">Belongs to the SIS family. GmhA subfamily.</text>
</comment>
<evidence type="ECO:0000256" key="7">
    <source>
        <dbReference type="ARBA" id="ARBA00022833"/>
    </source>
</evidence>
<accession>A0A1N7JD10</accession>
<dbReference type="EC" id="5.3.1.28" evidence="10"/>
<evidence type="ECO:0000256" key="2">
    <source>
        <dbReference type="ARBA" id="ARBA00003172"/>
    </source>
</evidence>
<dbReference type="GO" id="GO:0005737">
    <property type="term" value="C:cytoplasm"/>
    <property type="evidence" value="ECO:0007669"/>
    <property type="project" value="UniProtKB-SubCell"/>
</dbReference>
<dbReference type="HAMAP" id="MF_00067">
    <property type="entry name" value="GmhA"/>
    <property type="match status" value="1"/>
</dbReference>
<dbReference type="GO" id="GO:0005975">
    <property type="term" value="P:carbohydrate metabolic process"/>
    <property type="evidence" value="ECO:0007669"/>
    <property type="project" value="UniProtKB-UniRule"/>
</dbReference>
<dbReference type="InterPro" id="IPR001347">
    <property type="entry name" value="SIS_dom"/>
</dbReference>
<dbReference type="PANTHER" id="PTHR30390">
    <property type="entry name" value="SEDOHEPTULOSE 7-PHOSPHATE ISOMERASE / DNAA INITIATOR-ASSOCIATING FACTOR FOR REPLICATION INITIATION"/>
    <property type="match status" value="1"/>
</dbReference>
<dbReference type="GO" id="GO:2001061">
    <property type="term" value="P:D-glycero-D-manno-heptose 7-phosphate biosynthetic process"/>
    <property type="evidence" value="ECO:0007669"/>
    <property type="project" value="UniProtKB-UniPathway"/>
</dbReference>
<comment type="function">
    <text evidence="2 10">Catalyzes the isomerization of sedoheptulose 7-phosphate in D-glycero-D-manno-heptose 7-phosphate.</text>
</comment>
<evidence type="ECO:0000256" key="8">
    <source>
        <dbReference type="ARBA" id="ARBA00023235"/>
    </source>
</evidence>
<dbReference type="InterPro" id="IPR046348">
    <property type="entry name" value="SIS_dom_sf"/>
</dbReference>
<dbReference type="InterPro" id="IPR035461">
    <property type="entry name" value="GmhA/DiaA"/>
</dbReference>
<dbReference type="GO" id="GO:0008270">
    <property type="term" value="F:zinc ion binding"/>
    <property type="evidence" value="ECO:0007669"/>
    <property type="project" value="UniProtKB-UniRule"/>
</dbReference>
<comment type="subunit">
    <text evidence="10">Homotetramer.</text>
</comment>
<feature type="binding site" evidence="10">
    <location>
        <begin position="95"/>
        <end position="96"/>
    </location>
    <ligand>
        <name>substrate</name>
    </ligand>
</feature>
<dbReference type="GO" id="GO:0097367">
    <property type="term" value="F:carbohydrate derivative binding"/>
    <property type="evidence" value="ECO:0007669"/>
    <property type="project" value="InterPro"/>
</dbReference>
<dbReference type="STRING" id="80876.SAMN05421779_102120"/>
<keyword evidence="6 10" id="KW-0479">Metal-binding</keyword>
<feature type="domain" description="SIS" evidence="11">
    <location>
        <begin position="36"/>
        <end position="197"/>
    </location>
</feature>
<feature type="binding site" evidence="10">
    <location>
        <position position="181"/>
    </location>
    <ligand>
        <name>Zn(2+)</name>
        <dbReference type="ChEBI" id="CHEBI:29105"/>
    </ligand>
</feature>
<comment type="catalytic activity">
    <reaction evidence="1 10">
        <text>2 D-sedoheptulose 7-phosphate = D-glycero-alpha-D-manno-heptose 7-phosphate + D-glycero-beta-D-manno-heptose 7-phosphate</text>
        <dbReference type="Rhea" id="RHEA:27489"/>
        <dbReference type="ChEBI" id="CHEBI:57483"/>
        <dbReference type="ChEBI" id="CHEBI:60203"/>
        <dbReference type="ChEBI" id="CHEBI:60204"/>
        <dbReference type="EC" id="5.3.1.28"/>
    </reaction>
</comment>
<organism evidence="12 13">
    <name type="scientific">Insolitispirillum peregrinum</name>
    <dbReference type="NCBI Taxonomy" id="80876"/>
    <lineage>
        <taxon>Bacteria</taxon>
        <taxon>Pseudomonadati</taxon>
        <taxon>Pseudomonadota</taxon>
        <taxon>Alphaproteobacteria</taxon>
        <taxon>Rhodospirillales</taxon>
        <taxon>Novispirillaceae</taxon>
        <taxon>Insolitispirillum</taxon>
    </lineage>
</organism>
<feature type="binding site" evidence="10">
    <location>
        <position position="64"/>
    </location>
    <ligand>
        <name>Zn(2+)</name>
        <dbReference type="ChEBI" id="CHEBI:29105"/>
    </ligand>
</feature>
<evidence type="ECO:0000256" key="9">
    <source>
        <dbReference type="ARBA" id="ARBA00023277"/>
    </source>
</evidence>
<feature type="binding site" evidence="10">
    <location>
        <position position="60"/>
    </location>
    <ligand>
        <name>Zn(2+)</name>
        <dbReference type="ChEBI" id="CHEBI:29105"/>
    </ligand>
</feature>
<sequence length="200" mass="21375">MDHVTYVKNLFRRSIEAKQKAMETIPDDVVAMALTCANSLKSGGKILFCGNGGSAADAQHLAAELLIRLRSEVDRAGLPALALAMDSSSMTACGNDYSYTVFYERMVLALGKPGDVLIGLTTSGKSENIILALKAARTMGITTLGFLGGDGGPAREHCDQTLIAPTSETGRVQEIHITAGHAMMELIEEILIESKYIEKI</sequence>
<feature type="binding site" evidence="10">
    <location>
        <begin position="121"/>
        <end position="123"/>
    </location>
    <ligand>
        <name>substrate</name>
    </ligand>
</feature>
<dbReference type="PANTHER" id="PTHR30390:SF6">
    <property type="entry name" value="DNAA INITIATOR-ASSOCIATING PROTEIN DIAA"/>
    <property type="match status" value="1"/>
</dbReference>
<dbReference type="Proteomes" id="UP000185678">
    <property type="component" value="Unassembled WGS sequence"/>
</dbReference>
<dbReference type="PROSITE" id="PS51464">
    <property type="entry name" value="SIS"/>
    <property type="match status" value="1"/>
</dbReference>
<evidence type="ECO:0000256" key="5">
    <source>
        <dbReference type="ARBA" id="ARBA00022490"/>
    </source>
</evidence>
<dbReference type="InterPro" id="IPR050099">
    <property type="entry name" value="SIS_GmhA/DiaA_subfam"/>
</dbReference>
<dbReference type="RefSeq" id="WP_076399033.1">
    <property type="nucleotide sequence ID" value="NZ_FTOA01000002.1"/>
</dbReference>
<comment type="pathway">
    <text evidence="10">Carbohydrate biosynthesis; D-glycero-D-manno-heptose 7-phosphate biosynthesis; D-glycero-alpha-D-manno-heptose 7-phosphate and D-glycero-beta-D-manno-heptose 7-phosphate from sedoheptulose 7-phosphate: step 1/1.</text>
</comment>
<dbReference type="AlphaFoldDB" id="A0A1N7JD10"/>
<evidence type="ECO:0000256" key="3">
    <source>
        <dbReference type="ARBA" id="ARBA00004496"/>
    </source>
</evidence>
<evidence type="ECO:0000259" key="11">
    <source>
        <dbReference type="PROSITE" id="PS51464"/>
    </source>
</evidence>
<dbReference type="InterPro" id="IPR004515">
    <property type="entry name" value="Phosphoheptose_Isoase"/>
</dbReference>
<dbReference type="UniPathway" id="UPA00041">
    <property type="reaction ID" value="UER00436"/>
</dbReference>
<evidence type="ECO:0000313" key="12">
    <source>
        <dbReference type="EMBL" id="SIS47209.1"/>
    </source>
</evidence>
<keyword evidence="7 10" id="KW-0862">Zinc</keyword>
<dbReference type="CDD" id="cd05006">
    <property type="entry name" value="SIS_GmhA"/>
    <property type="match status" value="1"/>
</dbReference>
<evidence type="ECO:0000256" key="10">
    <source>
        <dbReference type="HAMAP-Rule" id="MF_00067"/>
    </source>
</evidence>
<dbReference type="OrthoDB" id="9810929at2"/>
<comment type="miscellaneous">
    <text evidence="10">The reaction produces a racemic mixture of D-glycero-alpha-D-manno-heptose 7-phosphate and D-glycero-beta-D-manno-heptose 7-phosphate.</text>
</comment>
<evidence type="ECO:0000256" key="4">
    <source>
        <dbReference type="ARBA" id="ARBA00009894"/>
    </source>
</evidence>
<keyword evidence="13" id="KW-1185">Reference proteome</keyword>
<dbReference type="Gene3D" id="3.40.50.10490">
    <property type="entry name" value="Glucose-6-phosphate isomerase like protein, domain 1"/>
    <property type="match status" value="1"/>
</dbReference>
<evidence type="ECO:0000313" key="13">
    <source>
        <dbReference type="Proteomes" id="UP000185678"/>
    </source>
</evidence>
<gene>
    <name evidence="10" type="primary">gmhA</name>
    <name evidence="12" type="ORF">SAMN05421779_102120</name>
</gene>
<comment type="subcellular location">
    <subcellularLocation>
        <location evidence="3 10">Cytoplasm</location>
    </subcellularLocation>
</comment>
<feature type="binding site" evidence="10">
    <location>
        <position position="64"/>
    </location>
    <ligand>
        <name>substrate</name>
    </ligand>
</feature>
<evidence type="ECO:0000256" key="1">
    <source>
        <dbReference type="ARBA" id="ARBA00000348"/>
    </source>
</evidence>
<name>A0A1N7JD10_9PROT</name>
<dbReference type="SUPFAM" id="SSF53697">
    <property type="entry name" value="SIS domain"/>
    <property type="match status" value="1"/>
</dbReference>
<reference evidence="12 13" key="1">
    <citation type="submission" date="2017-01" db="EMBL/GenBank/DDBJ databases">
        <authorList>
            <person name="Mah S.A."/>
            <person name="Swanson W.J."/>
            <person name="Moy G.W."/>
            <person name="Vacquier V.D."/>
        </authorList>
    </citation>
    <scope>NUCLEOTIDE SEQUENCE [LARGE SCALE GENOMIC DNA]</scope>
    <source>
        <strain evidence="12 13">DSM 11589</strain>
    </source>
</reference>
<dbReference type="GO" id="GO:0008968">
    <property type="term" value="F:D-sedoheptulose 7-phosphate isomerase activity"/>
    <property type="evidence" value="ECO:0007669"/>
    <property type="project" value="UniProtKB-UniRule"/>
</dbReference>
<protein>
    <recommendedName>
        <fullName evidence="10">Phosphoheptose isomerase</fullName>
        <ecNumber evidence="10">5.3.1.28</ecNumber>
    </recommendedName>
    <alternativeName>
        <fullName evidence="10">Sedoheptulose 7-phosphate isomerase</fullName>
    </alternativeName>
</protein>
<dbReference type="Pfam" id="PF13580">
    <property type="entry name" value="SIS_2"/>
    <property type="match status" value="1"/>
</dbReference>
<keyword evidence="8 10" id="KW-0413">Isomerase</keyword>
<dbReference type="EMBL" id="FTOA01000002">
    <property type="protein sequence ID" value="SIS47209.1"/>
    <property type="molecule type" value="Genomic_DNA"/>
</dbReference>
<evidence type="ECO:0000256" key="6">
    <source>
        <dbReference type="ARBA" id="ARBA00022723"/>
    </source>
</evidence>
<keyword evidence="5 10" id="KW-0963">Cytoplasm</keyword>
<comment type="cofactor">
    <cofactor evidence="10">
        <name>Zn(2+)</name>
        <dbReference type="ChEBI" id="CHEBI:29105"/>
    </cofactor>
    <text evidence="10">Binds 1 zinc ion per subunit.</text>
</comment>
<feature type="binding site" evidence="10">
    <location>
        <position position="173"/>
    </location>
    <ligand>
        <name>substrate</name>
    </ligand>
</feature>
<feature type="binding site" evidence="10">
    <location>
        <position position="173"/>
    </location>
    <ligand>
        <name>Zn(2+)</name>
        <dbReference type="ChEBI" id="CHEBI:29105"/>
    </ligand>
</feature>
<feature type="binding site" evidence="10">
    <location>
        <begin position="51"/>
        <end position="53"/>
    </location>
    <ligand>
        <name>substrate</name>
    </ligand>
</feature>
<keyword evidence="9 10" id="KW-0119">Carbohydrate metabolism</keyword>